<evidence type="ECO:0000313" key="2">
    <source>
        <dbReference type="Proteomes" id="UP000017805"/>
    </source>
</evidence>
<dbReference type="KEGG" id="bif:N288_25820"/>
<dbReference type="HOGENOM" id="CLU_3324474_0_0_9"/>
<dbReference type="PATRIC" id="fig|1367477.3.peg.5155"/>
<gene>
    <name evidence="1" type="ORF">N288_25820</name>
</gene>
<proteinExistence type="predicted"/>
<keyword evidence="2" id="KW-1185">Reference proteome</keyword>
<dbReference type="EMBL" id="CP006643">
    <property type="protein sequence ID" value="AGX06994.1"/>
    <property type="molecule type" value="Genomic_DNA"/>
</dbReference>
<name>U5LGK1_9BACI</name>
<protein>
    <submittedName>
        <fullName evidence="1">Uncharacterized protein</fullName>
    </submittedName>
</protein>
<dbReference type="AlphaFoldDB" id="U5LGK1"/>
<dbReference type="Proteomes" id="UP000017805">
    <property type="component" value="Chromosome"/>
</dbReference>
<sequence>MLIKSEAVVISKTLKKAQKKNGIMLVPFFFPIYSAGKP</sequence>
<evidence type="ECO:0000313" key="1">
    <source>
        <dbReference type="EMBL" id="AGX06994.1"/>
    </source>
</evidence>
<reference evidence="1 2" key="1">
    <citation type="submission" date="2013-07" db="EMBL/GenBank/DDBJ databases">
        <title>Complete genome sequence of Bacillus infantis NRRL B-14911 that has potential to induce cardiac disease by antigenic mimicry.</title>
        <authorList>
            <person name="Massilamany C."/>
            <person name="Smith T.P.L."/>
            <person name="Loy J.D."/>
            <person name="Barletta R."/>
            <person name="Reddy J."/>
        </authorList>
    </citation>
    <scope>NUCLEOTIDE SEQUENCE [LARGE SCALE GENOMIC DNA]</scope>
    <source>
        <strain evidence="1 2">NRRL B-14911</strain>
    </source>
</reference>
<organism evidence="1 2">
    <name type="scientific">Bacillus infantis NRRL B-14911</name>
    <dbReference type="NCBI Taxonomy" id="1367477"/>
    <lineage>
        <taxon>Bacteria</taxon>
        <taxon>Bacillati</taxon>
        <taxon>Bacillota</taxon>
        <taxon>Bacilli</taxon>
        <taxon>Bacillales</taxon>
        <taxon>Bacillaceae</taxon>
        <taxon>Bacillus</taxon>
    </lineage>
</organism>
<accession>U5LGK1</accession>